<evidence type="ECO:0000256" key="11">
    <source>
        <dbReference type="PROSITE-ProRule" id="PRU00221"/>
    </source>
</evidence>
<reference evidence="12 14" key="1">
    <citation type="submission" date="2015-02" db="EMBL/GenBank/DDBJ databases">
        <authorList>
            <person name="Chooi Y.-H."/>
        </authorList>
    </citation>
    <scope>NUCLEOTIDE SEQUENCE [LARGE SCALE GENOMIC DNA]</scope>
    <source>
        <strain evidence="12">E3</strain>
    </source>
</reference>
<evidence type="ECO:0000256" key="4">
    <source>
        <dbReference type="ARBA" id="ARBA00022490"/>
    </source>
</evidence>
<evidence type="ECO:0000313" key="12">
    <source>
        <dbReference type="EMBL" id="CEO97062.1"/>
    </source>
</evidence>
<dbReference type="InterPro" id="IPR015943">
    <property type="entry name" value="WD40/YVTN_repeat-like_dom_sf"/>
</dbReference>
<dbReference type="EMBL" id="CDSF01000078">
    <property type="protein sequence ID" value="CEO97062.1"/>
    <property type="molecule type" value="Genomic_DNA"/>
</dbReference>
<evidence type="ECO:0000256" key="6">
    <source>
        <dbReference type="ARBA" id="ARBA00022737"/>
    </source>
</evidence>
<dbReference type="GO" id="GO:0005829">
    <property type="term" value="C:cytosol"/>
    <property type="evidence" value="ECO:0007669"/>
    <property type="project" value="UniProtKB-SubCell"/>
</dbReference>
<dbReference type="PANTHER" id="PTHR46027">
    <property type="entry name" value="PEROXISOMAL TARGETING SIGNAL 2 RECEPTOR"/>
    <property type="match status" value="1"/>
</dbReference>
<dbReference type="GO" id="GO:0005053">
    <property type="term" value="F:peroxisome matrix targeting signal-2 binding"/>
    <property type="evidence" value="ECO:0007669"/>
    <property type="project" value="InterPro"/>
</dbReference>
<dbReference type="InterPro" id="IPR036322">
    <property type="entry name" value="WD40_repeat_dom_sf"/>
</dbReference>
<feature type="repeat" description="WD" evidence="11">
    <location>
        <begin position="142"/>
        <end position="175"/>
    </location>
</feature>
<comment type="similarity">
    <text evidence="9">Belongs to the WD repeat peroxin-7 family.</text>
</comment>
<keyword evidence="3" id="KW-0813">Transport</keyword>
<proteinExistence type="inferred from homology"/>
<accession>A0A0G4IPC9</accession>
<dbReference type="Proteomes" id="UP000039324">
    <property type="component" value="Unassembled WGS sequence"/>
</dbReference>
<dbReference type="PANTHER" id="PTHR46027:SF1">
    <property type="entry name" value="PEROXISOMAL TARGETING SIGNAL 2 RECEPTOR"/>
    <property type="match status" value="1"/>
</dbReference>
<evidence type="ECO:0000256" key="1">
    <source>
        <dbReference type="ARBA" id="ARBA00004253"/>
    </source>
</evidence>
<keyword evidence="5 11" id="KW-0853">WD repeat</keyword>
<comment type="subcellular location">
    <subcellularLocation>
        <location evidence="2">Cytoplasm</location>
        <location evidence="2">Cytosol</location>
    </subcellularLocation>
    <subcellularLocation>
        <location evidence="1">Peroxisome matrix</location>
    </subcellularLocation>
</comment>
<feature type="repeat" description="WD" evidence="11">
    <location>
        <begin position="99"/>
        <end position="141"/>
    </location>
</feature>
<sequence>MEVASAVSEFMGYAVEWSPFQQNRLAVATAQHFGVIGTGQQCIFDVVNGQLVNVTTFSCPEGLFDCAWSECNPNHVVSACGNASVRLWDLSGQTPPRIFAEHTAEVYSVDWNLVSKDTFLSGSWDGTVKQWHPGRPSSIRTFQEHTGCIYSSRWSPHRAESFASASGDRTLRIWDQNAPRAAMCIPAHDHEVLTCDWNKYNPNIIATGSVDRTLRIWDLRSQRMLHCLKGHEFAVRRIKMSPHRETVVASAAYDTTVRVWDYAAVDNPLLFQFDKHTEFVLGVDFNLFVEGQLATCAWDNRTFVLQLPVPARGS</sequence>
<dbReference type="GO" id="GO:0005782">
    <property type="term" value="C:peroxisomal matrix"/>
    <property type="evidence" value="ECO:0007669"/>
    <property type="project" value="UniProtKB-SubCell"/>
</dbReference>
<dbReference type="OrthoDB" id="273771at2759"/>
<dbReference type="STRING" id="37360.A0A0G4IPC9"/>
<dbReference type="InterPro" id="IPR044536">
    <property type="entry name" value="PEX7"/>
</dbReference>
<protein>
    <recommendedName>
        <fullName evidence="10">Peroxin-7</fullName>
    </recommendedName>
</protein>
<dbReference type="CDD" id="cd00200">
    <property type="entry name" value="WD40"/>
    <property type="match status" value="1"/>
</dbReference>
<evidence type="ECO:0000256" key="2">
    <source>
        <dbReference type="ARBA" id="ARBA00004514"/>
    </source>
</evidence>
<keyword evidence="7" id="KW-0653">Protein transport</keyword>
<dbReference type="SUPFAM" id="SSF50978">
    <property type="entry name" value="WD40 repeat-like"/>
    <property type="match status" value="1"/>
</dbReference>
<geneLocation type="mitochondrion" evidence="13"/>
<keyword evidence="8" id="KW-0576">Peroxisome</keyword>
<keyword evidence="14" id="KW-1185">Reference proteome</keyword>
<evidence type="ECO:0000256" key="5">
    <source>
        <dbReference type="ARBA" id="ARBA00022574"/>
    </source>
</evidence>
<evidence type="ECO:0000256" key="7">
    <source>
        <dbReference type="ARBA" id="ARBA00022927"/>
    </source>
</evidence>
<dbReference type="AlphaFoldDB" id="A0A0G4IPC9"/>
<organism evidence="12 14">
    <name type="scientific">Plasmodiophora brassicae</name>
    <name type="common">Clubroot disease agent</name>
    <dbReference type="NCBI Taxonomy" id="37360"/>
    <lineage>
        <taxon>Eukaryota</taxon>
        <taxon>Sar</taxon>
        <taxon>Rhizaria</taxon>
        <taxon>Endomyxa</taxon>
        <taxon>Phytomyxea</taxon>
        <taxon>Plasmodiophorida</taxon>
        <taxon>Plasmodiophoridae</taxon>
        <taxon>Plasmodiophora</taxon>
    </lineage>
</organism>
<dbReference type="Proteomes" id="UP000290189">
    <property type="component" value="Unassembled WGS sequence"/>
</dbReference>
<dbReference type="SMART" id="SM00320">
    <property type="entry name" value="WD40"/>
    <property type="match status" value="6"/>
</dbReference>
<dbReference type="InterPro" id="IPR019775">
    <property type="entry name" value="WD40_repeat_CS"/>
</dbReference>
<dbReference type="PROSITE" id="PS50082">
    <property type="entry name" value="WD_REPEATS_2"/>
    <property type="match status" value="4"/>
</dbReference>
<feature type="repeat" description="WD" evidence="11">
    <location>
        <begin position="228"/>
        <end position="261"/>
    </location>
</feature>
<gene>
    <name evidence="12" type="ORF">PBRA_005666</name>
    <name evidence="13" type="ORF">PLBR_LOCUS8258</name>
</gene>
<keyword evidence="13" id="KW-0496">Mitochondrion</keyword>
<keyword evidence="6" id="KW-0677">Repeat</keyword>
<dbReference type="PRINTS" id="PR00320">
    <property type="entry name" value="GPROTEINBRPT"/>
</dbReference>
<feature type="repeat" description="WD" evidence="11">
    <location>
        <begin position="185"/>
        <end position="227"/>
    </location>
</feature>
<evidence type="ECO:0000256" key="8">
    <source>
        <dbReference type="ARBA" id="ARBA00023140"/>
    </source>
</evidence>
<dbReference type="EMBL" id="OVEO01000016">
    <property type="protein sequence ID" value="SPR01043.1"/>
    <property type="molecule type" value="Genomic_DNA"/>
</dbReference>
<dbReference type="PROSITE" id="PS00678">
    <property type="entry name" value="WD_REPEATS_1"/>
    <property type="match status" value="1"/>
</dbReference>
<evidence type="ECO:0000256" key="9">
    <source>
        <dbReference type="ARBA" id="ARBA00024017"/>
    </source>
</evidence>
<dbReference type="Pfam" id="PF00400">
    <property type="entry name" value="WD40"/>
    <property type="match status" value="5"/>
</dbReference>
<dbReference type="GO" id="GO:0016558">
    <property type="term" value="P:protein import into peroxisome matrix"/>
    <property type="evidence" value="ECO:0007669"/>
    <property type="project" value="InterPro"/>
</dbReference>
<keyword evidence="4" id="KW-0963">Cytoplasm</keyword>
<evidence type="ECO:0000313" key="13">
    <source>
        <dbReference type="EMBL" id="SPR01043.1"/>
    </source>
</evidence>
<dbReference type="PROSITE" id="PS50294">
    <property type="entry name" value="WD_REPEATS_REGION"/>
    <property type="match status" value="3"/>
</dbReference>
<dbReference type="Gene3D" id="2.130.10.10">
    <property type="entry name" value="YVTN repeat-like/Quinoprotein amine dehydrogenase"/>
    <property type="match status" value="1"/>
</dbReference>
<name>A0A0G4IPC9_PLABS</name>
<evidence type="ECO:0000313" key="14">
    <source>
        <dbReference type="Proteomes" id="UP000039324"/>
    </source>
</evidence>
<evidence type="ECO:0000256" key="3">
    <source>
        <dbReference type="ARBA" id="ARBA00022448"/>
    </source>
</evidence>
<evidence type="ECO:0000256" key="10">
    <source>
        <dbReference type="ARBA" id="ARBA00032565"/>
    </source>
</evidence>
<evidence type="ECO:0000313" key="15">
    <source>
        <dbReference type="Proteomes" id="UP000290189"/>
    </source>
</evidence>
<dbReference type="InterPro" id="IPR020472">
    <property type="entry name" value="WD40_PAC1"/>
</dbReference>
<dbReference type="OMA" id="FAVHWNL"/>
<reference evidence="13 15" key="2">
    <citation type="submission" date="2018-03" db="EMBL/GenBank/DDBJ databases">
        <authorList>
            <person name="Fogelqvist J."/>
        </authorList>
    </citation>
    <scope>NUCLEOTIDE SEQUENCE [LARGE SCALE GENOMIC DNA]</scope>
</reference>
<dbReference type="InterPro" id="IPR001680">
    <property type="entry name" value="WD40_rpt"/>
</dbReference>